<accession>A0A2A8CWG2</accession>
<evidence type="ECO:0008006" key="4">
    <source>
        <dbReference type="Google" id="ProtNLM"/>
    </source>
</evidence>
<evidence type="ECO:0000313" key="3">
    <source>
        <dbReference type="Proteomes" id="UP000220102"/>
    </source>
</evidence>
<comment type="caution">
    <text evidence="2">The sequence shown here is derived from an EMBL/GenBank/DDBJ whole genome shotgun (WGS) entry which is preliminary data.</text>
</comment>
<proteinExistence type="predicted"/>
<dbReference type="InterPro" id="IPR011009">
    <property type="entry name" value="Kinase-like_dom_sf"/>
</dbReference>
<keyword evidence="3" id="KW-1185">Reference proteome</keyword>
<dbReference type="Proteomes" id="UP000220102">
    <property type="component" value="Unassembled WGS sequence"/>
</dbReference>
<dbReference type="RefSeq" id="WP_098076493.1">
    <property type="nucleotide sequence ID" value="NZ_PDEQ01000006.1"/>
</dbReference>
<feature type="region of interest" description="Disordered" evidence="1">
    <location>
        <begin position="1"/>
        <end position="26"/>
    </location>
</feature>
<reference evidence="2 3" key="1">
    <citation type="submission" date="2017-10" db="EMBL/GenBank/DDBJ databases">
        <title>Draft genome of Longibacter Salinarum.</title>
        <authorList>
            <person name="Goh K.M."/>
            <person name="Shamsir M.S."/>
            <person name="Lim S.W."/>
        </authorList>
    </citation>
    <scope>NUCLEOTIDE SEQUENCE [LARGE SCALE GENOMIC DNA]</scope>
    <source>
        <strain evidence="2 3">KCTC 52045</strain>
    </source>
</reference>
<dbReference type="EMBL" id="PDEQ01000006">
    <property type="protein sequence ID" value="PEN12934.1"/>
    <property type="molecule type" value="Genomic_DNA"/>
</dbReference>
<gene>
    <name evidence="2" type="ORF">CRI94_13100</name>
</gene>
<evidence type="ECO:0000256" key="1">
    <source>
        <dbReference type="SAM" id="MobiDB-lite"/>
    </source>
</evidence>
<protein>
    <recommendedName>
        <fullName evidence="4">Aminoglycoside phosphotransferase domain-containing protein</fullName>
    </recommendedName>
</protein>
<dbReference type="AlphaFoldDB" id="A0A2A8CWG2"/>
<sequence length="344" mass="38787">MSNRLNDSPCGSPTIQDEVDFLSDPSTYPGKDAPVTTIETHMAWVFLVGDEAYKLKKCIKRPGMDYSTRAARRHDAFAEVRLNRRLAPTIYRGVQRITRGPDGALRLNEDGDVVDWVVHMRRVPGHASVHAHIEADSLTRSHIRAVADRLSRFYRDSPTVGLNPSAYIERFHSRLDFNEDVLRTPAYALNASLISDATERLRNHIDGHASDLSARASRVVDGHGDLRPEHVYLQPYPLVIDCIAFDRGLRLLDPADELSFLSMECTQLGAEWVGPELFDVYSDITGDHPTPSLISFYQAQEACTRARLAIWHLDDGDDVDAAHWRNEAERYLLTTVAEMERAKP</sequence>
<feature type="compositionally biased region" description="Polar residues" evidence="1">
    <location>
        <begin position="1"/>
        <end position="15"/>
    </location>
</feature>
<dbReference type="OrthoDB" id="9810277at2"/>
<name>A0A2A8CWG2_9BACT</name>
<organism evidence="2 3">
    <name type="scientific">Longibacter salinarum</name>
    <dbReference type="NCBI Taxonomy" id="1850348"/>
    <lineage>
        <taxon>Bacteria</taxon>
        <taxon>Pseudomonadati</taxon>
        <taxon>Rhodothermota</taxon>
        <taxon>Rhodothermia</taxon>
        <taxon>Rhodothermales</taxon>
        <taxon>Salisaetaceae</taxon>
        <taxon>Longibacter</taxon>
    </lineage>
</organism>
<evidence type="ECO:0000313" key="2">
    <source>
        <dbReference type="EMBL" id="PEN12934.1"/>
    </source>
</evidence>
<dbReference type="SUPFAM" id="SSF56112">
    <property type="entry name" value="Protein kinase-like (PK-like)"/>
    <property type="match status" value="1"/>
</dbReference>